<evidence type="ECO:0000256" key="5">
    <source>
        <dbReference type="ARBA" id="ARBA00048128"/>
    </source>
</evidence>
<evidence type="ECO:0000256" key="2">
    <source>
        <dbReference type="ARBA" id="ARBA00012415"/>
    </source>
</evidence>
<dbReference type="InterPro" id="IPR005835">
    <property type="entry name" value="NTP_transferase_dom"/>
</dbReference>
<comment type="similarity">
    <text evidence="1">Belongs to the UDPGP type 2 family.</text>
</comment>
<dbReference type="AlphaFoldDB" id="A0A953NE90"/>
<evidence type="ECO:0000313" key="7">
    <source>
        <dbReference type="EMBL" id="MBZ4195318.1"/>
    </source>
</evidence>
<accession>A0A953NE90</accession>
<name>A0A953NE90_9MOLU</name>
<evidence type="ECO:0000313" key="8">
    <source>
        <dbReference type="Proteomes" id="UP000772186"/>
    </source>
</evidence>
<dbReference type="PANTHER" id="PTHR43197">
    <property type="entry name" value="UTP--GLUCOSE-1-PHOSPHATE URIDYLYLTRANSFERASE"/>
    <property type="match status" value="1"/>
</dbReference>
<reference evidence="7 8" key="1">
    <citation type="submission" date="2021-09" db="EMBL/GenBank/DDBJ databases">
        <title>WGS of Mycoplasma sp. Zaradi2 strains.</title>
        <authorList>
            <person name="Spergser J."/>
        </authorList>
    </citation>
    <scope>NUCLEOTIDE SEQUENCE [LARGE SCALE GENOMIC DNA]</scope>
    <source>
        <strain evidence="7 8">1331</strain>
    </source>
</reference>
<dbReference type="GO" id="GO:0006011">
    <property type="term" value="P:UDP-alpha-D-glucose metabolic process"/>
    <property type="evidence" value="ECO:0007669"/>
    <property type="project" value="InterPro"/>
</dbReference>
<gene>
    <name evidence="7" type="ORF">LAD73_01105</name>
</gene>
<proteinExistence type="inferred from homology"/>
<dbReference type="Gene3D" id="3.90.550.10">
    <property type="entry name" value="Spore Coat Polysaccharide Biosynthesis Protein SpsA, Chain A"/>
    <property type="match status" value="1"/>
</dbReference>
<comment type="caution">
    <text evidence="7">The sequence shown here is derived from an EMBL/GenBank/DDBJ whole genome shotgun (WGS) entry which is preliminary data.</text>
</comment>
<organism evidence="7 8">
    <name type="scientific">Mycoplasma tauri</name>
    <dbReference type="NCBI Taxonomy" id="547987"/>
    <lineage>
        <taxon>Bacteria</taxon>
        <taxon>Bacillati</taxon>
        <taxon>Mycoplasmatota</taxon>
        <taxon>Mollicutes</taxon>
        <taxon>Mycoplasmataceae</taxon>
        <taxon>Mycoplasma</taxon>
    </lineage>
</organism>
<dbReference type="Proteomes" id="UP000772186">
    <property type="component" value="Unassembled WGS sequence"/>
</dbReference>
<evidence type="ECO:0000256" key="1">
    <source>
        <dbReference type="ARBA" id="ARBA00006890"/>
    </source>
</evidence>
<dbReference type="RefSeq" id="WP_223644469.1">
    <property type="nucleotide sequence ID" value="NZ_JAIQBY010000005.1"/>
</dbReference>
<evidence type="ECO:0000256" key="3">
    <source>
        <dbReference type="ARBA" id="ARBA00022679"/>
    </source>
</evidence>
<protein>
    <recommendedName>
        <fullName evidence="2">UTP--glucose-1-phosphate uridylyltransferase</fullName>
        <ecNumber evidence="2">2.7.7.9</ecNumber>
    </recommendedName>
</protein>
<feature type="domain" description="Nucleotidyl transferase" evidence="6">
    <location>
        <begin position="12"/>
        <end position="277"/>
    </location>
</feature>
<dbReference type="Pfam" id="PF00483">
    <property type="entry name" value="NTP_transferase"/>
    <property type="match status" value="1"/>
</dbReference>
<keyword evidence="8" id="KW-1185">Reference proteome</keyword>
<dbReference type="CDD" id="cd02541">
    <property type="entry name" value="UGPase_prokaryotic"/>
    <property type="match status" value="1"/>
</dbReference>
<comment type="catalytic activity">
    <reaction evidence="5">
        <text>alpha-D-glucose 1-phosphate + UTP + H(+) = UDP-alpha-D-glucose + diphosphate</text>
        <dbReference type="Rhea" id="RHEA:19889"/>
        <dbReference type="ChEBI" id="CHEBI:15378"/>
        <dbReference type="ChEBI" id="CHEBI:33019"/>
        <dbReference type="ChEBI" id="CHEBI:46398"/>
        <dbReference type="ChEBI" id="CHEBI:58601"/>
        <dbReference type="ChEBI" id="CHEBI:58885"/>
        <dbReference type="EC" id="2.7.7.9"/>
    </reaction>
</comment>
<sequence>MNKEVRKVRKLIIPAAGWGTRFLPLTKTVHKELVPILDRPIIDYLVKEAIEAGIEEVILIISERKKDIAKFFNVNQSLEEELKSKNKKSLLDTVKSTNIPNLIKVVIQHEQNGLGHALSVAKEAIENEPFAVILGDDLIKSKTPAIKQLIEFYNETGSNILGVQSVANEYVHKYGIVNPIDKNQKDNKYFEINGAVEKPKLEDAPSNKAILGRYVFNPEILDILSKIEYNGKDEIQVVDAFNDLMNKYNQKIYAFEFEGTRYDLGSIEGFVKANIDYALENNEIGYKIDEYIKSK</sequence>
<dbReference type="PANTHER" id="PTHR43197:SF1">
    <property type="entry name" value="UTP--GLUCOSE-1-PHOSPHATE URIDYLYLTRANSFERASE"/>
    <property type="match status" value="1"/>
</dbReference>
<dbReference type="InterPro" id="IPR029044">
    <property type="entry name" value="Nucleotide-diphossugar_trans"/>
</dbReference>
<evidence type="ECO:0000259" key="6">
    <source>
        <dbReference type="Pfam" id="PF00483"/>
    </source>
</evidence>
<keyword evidence="3" id="KW-0808">Transferase</keyword>
<keyword evidence="4 7" id="KW-0548">Nucleotidyltransferase</keyword>
<dbReference type="InterPro" id="IPR005771">
    <property type="entry name" value="GalU_uridylyltTrfase_bac/arc"/>
</dbReference>
<dbReference type="EMBL" id="JAIQBY010000005">
    <property type="protein sequence ID" value="MBZ4195318.1"/>
    <property type="molecule type" value="Genomic_DNA"/>
</dbReference>
<dbReference type="SUPFAM" id="SSF53448">
    <property type="entry name" value="Nucleotide-diphospho-sugar transferases"/>
    <property type="match status" value="1"/>
</dbReference>
<evidence type="ECO:0000256" key="4">
    <source>
        <dbReference type="ARBA" id="ARBA00022695"/>
    </source>
</evidence>
<dbReference type="GO" id="GO:0003983">
    <property type="term" value="F:UTP:glucose-1-phosphate uridylyltransferase activity"/>
    <property type="evidence" value="ECO:0007669"/>
    <property type="project" value="UniProtKB-EC"/>
</dbReference>
<dbReference type="EC" id="2.7.7.9" evidence="2"/>